<feature type="compositionally biased region" description="Basic and acidic residues" evidence="1">
    <location>
        <begin position="169"/>
        <end position="202"/>
    </location>
</feature>
<evidence type="ECO:0000256" key="1">
    <source>
        <dbReference type="SAM" id="MobiDB-lite"/>
    </source>
</evidence>
<organism evidence="2 3">
    <name type="scientific">Plasmodium malariae</name>
    <dbReference type="NCBI Taxonomy" id="5858"/>
    <lineage>
        <taxon>Eukaryota</taxon>
        <taxon>Sar</taxon>
        <taxon>Alveolata</taxon>
        <taxon>Apicomplexa</taxon>
        <taxon>Aconoidasida</taxon>
        <taxon>Haemosporida</taxon>
        <taxon>Plasmodiidae</taxon>
        <taxon>Plasmodium</taxon>
        <taxon>Plasmodium (Plasmodium)</taxon>
    </lineage>
</organism>
<dbReference type="AlphaFoldDB" id="A0A1C3KLP3"/>
<accession>A0A1C3KLP3</accession>
<dbReference type="EMBL" id="LT594493">
    <property type="protein sequence ID" value="SBT74915.1"/>
    <property type="molecule type" value="Genomic_DNA"/>
</dbReference>
<evidence type="ECO:0000313" key="2">
    <source>
        <dbReference type="EMBL" id="SBT74915.1"/>
    </source>
</evidence>
<gene>
    <name evidence="2" type="primary">PmlGA01_050014200</name>
    <name evidence="2" type="ORF">PMLGA01_050014200</name>
</gene>
<dbReference type="VEuPathDB" id="PlasmoDB:PmUG01_05024900"/>
<proteinExistence type="predicted"/>
<dbReference type="Proteomes" id="UP000219799">
    <property type="component" value="Chromosome 5"/>
</dbReference>
<name>A0A1C3KLP3_PLAMA</name>
<feature type="region of interest" description="Disordered" evidence="1">
    <location>
        <begin position="162"/>
        <end position="202"/>
    </location>
</feature>
<protein>
    <submittedName>
        <fullName evidence="2">Uncharacterized protein</fullName>
    </submittedName>
</protein>
<feature type="region of interest" description="Disordered" evidence="1">
    <location>
        <begin position="19"/>
        <end position="76"/>
    </location>
</feature>
<feature type="compositionally biased region" description="Basic and acidic residues" evidence="1">
    <location>
        <begin position="43"/>
        <end position="76"/>
    </location>
</feature>
<evidence type="ECO:0000313" key="3">
    <source>
        <dbReference type="Proteomes" id="UP000219799"/>
    </source>
</evidence>
<sequence>MSKHADKFMGGMLKLKIKKKKIDKKCRSRDDDEQVKVSYDQNEQVKRKEKYEKGEKEKKEEKYERGGIENKKKKKEEDVTVLSGSGRIVTTKNTIQGFETKFVEEIEKGYKIILKNPTSLQTEERTVISILSNRTLLVDEEFSSDISTTCKYYISKSGRAEVGVGQGKGKGEEAREEAREDAREDARKADENEHNNTEDKKNTTYLQYAKVIEQKPKQDVIKIRKKVGLWSYKMVDKKIKGNLTNEQKLDERVKSGRDKFCW</sequence>
<reference evidence="2 3" key="1">
    <citation type="submission" date="2016-06" db="EMBL/GenBank/DDBJ databases">
        <authorList>
            <consortium name="Pathogen Informatics"/>
        </authorList>
    </citation>
    <scope>NUCLEOTIDE SEQUENCE [LARGE SCALE GENOMIC DNA]</scope>
    <source>
        <strain evidence="2">PmlGA01</strain>
    </source>
</reference>